<reference evidence="2 3" key="1">
    <citation type="submission" date="2020-08" db="EMBL/GenBank/DDBJ databases">
        <title>Genomic Encyclopedia of Type Strains, Phase IV (KMG-IV): sequencing the most valuable type-strain genomes for metagenomic binning, comparative biology and taxonomic classification.</title>
        <authorList>
            <person name="Goeker M."/>
        </authorList>
    </citation>
    <scope>NUCLEOTIDE SEQUENCE [LARGE SCALE GENOMIC DNA]</scope>
    <source>
        <strain evidence="2 3">DSM 102238</strain>
    </source>
</reference>
<name>A0A7W6ECC5_9HYPH</name>
<keyword evidence="3" id="KW-1185">Reference proteome</keyword>
<organism evidence="2 3">
    <name type="scientific">Aureimonas pseudogalii</name>
    <dbReference type="NCBI Taxonomy" id="1744844"/>
    <lineage>
        <taxon>Bacteria</taxon>
        <taxon>Pseudomonadati</taxon>
        <taxon>Pseudomonadota</taxon>
        <taxon>Alphaproteobacteria</taxon>
        <taxon>Hyphomicrobiales</taxon>
        <taxon>Aurantimonadaceae</taxon>
        <taxon>Aureimonas</taxon>
    </lineage>
</organism>
<dbReference type="Proteomes" id="UP000542776">
    <property type="component" value="Unassembled WGS sequence"/>
</dbReference>
<evidence type="ECO:0000313" key="2">
    <source>
        <dbReference type="EMBL" id="MBB3997421.1"/>
    </source>
</evidence>
<dbReference type="RefSeq" id="WP_183198879.1">
    <property type="nucleotide sequence ID" value="NZ_JACIEK010000001.1"/>
</dbReference>
<feature type="region of interest" description="Disordered" evidence="1">
    <location>
        <begin position="1"/>
        <end position="20"/>
    </location>
</feature>
<comment type="caution">
    <text evidence="2">The sequence shown here is derived from an EMBL/GenBank/DDBJ whole genome shotgun (WGS) entry which is preliminary data.</text>
</comment>
<evidence type="ECO:0000313" key="3">
    <source>
        <dbReference type="Proteomes" id="UP000542776"/>
    </source>
</evidence>
<evidence type="ECO:0000256" key="1">
    <source>
        <dbReference type="SAM" id="MobiDB-lite"/>
    </source>
</evidence>
<dbReference type="AlphaFoldDB" id="A0A7W6ECC5"/>
<protein>
    <submittedName>
        <fullName evidence="2">Uncharacterized protein</fullName>
    </submittedName>
</protein>
<accession>A0A7W6ECC5</accession>
<gene>
    <name evidence="2" type="ORF">GGR04_001242</name>
</gene>
<dbReference type="EMBL" id="JACIEK010000001">
    <property type="protein sequence ID" value="MBB3997421.1"/>
    <property type="molecule type" value="Genomic_DNA"/>
</dbReference>
<sequence>MRREPAPPPARYPHSAMPVPRFGVGTEEQVSRVLRKRALRSLDAVLAMLAAGKVAAPSSAASAFIPPGGRRLR</sequence>
<feature type="compositionally biased region" description="Pro residues" evidence="1">
    <location>
        <begin position="1"/>
        <end position="11"/>
    </location>
</feature>
<proteinExistence type="predicted"/>